<dbReference type="EnsemblPlants" id="AUR62041173-RA">
    <property type="protein sequence ID" value="AUR62041173-RA:cds"/>
    <property type="gene ID" value="AUR62041173"/>
</dbReference>
<reference evidence="2" key="2">
    <citation type="submission" date="2021-03" db="UniProtKB">
        <authorList>
            <consortium name="EnsemblPlants"/>
        </authorList>
    </citation>
    <scope>IDENTIFICATION</scope>
</reference>
<dbReference type="PANTHER" id="PTHR33223:SF11">
    <property type="entry name" value="ELEMENT PROTEIN, PUTATIVE-RELATED"/>
    <property type="match status" value="1"/>
</dbReference>
<proteinExistence type="predicted"/>
<accession>A0A803N6B0</accession>
<evidence type="ECO:0000313" key="3">
    <source>
        <dbReference type="Proteomes" id="UP000596660"/>
    </source>
</evidence>
<feature type="domain" description="Retrotransposon gag" evidence="1">
    <location>
        <begin position="14"/>
        <end position="107"/>
    </location>
</feature>
<evidence type="ECO:0000259" key="1">
    <source>
        <dbReference type="Pfam" id="PF03732"/>
    </source>
</evidence>
<reference evidence="2" key="1">
    <citation type="journal article" date="2017" name="Nature">
        <title>The genome of Chenopodium quinoa.</title>
        <authorList>
            <person name="Jarvis D.E."/>
            <person name="Ho Y.S."/>
            <person name="Lightfoot D.J."/>
            <person name="Schmoeckel S.M."/>
            <person name="Li B."/>
            <person name="Borm T.J.A."/>
            <person name="Ohyanagi H."/>
            <person name="Mineta K."/>
            <person name="Michell C.T."/>
            <person name="Saber N."/>
            <person name="Kharbatia N.M."/>
            <person name="Rupper R.R."/>
            <person name="Sharp A.R."/>
            <person name="Dally N."/>
            <person name="Boughton B.A."/>
            <person name="Woo Y.H."/>
            <person name="Gao G."/>
            <person name="Schijlen E.G.W.M."/>
            <person name="Guo X."/>
            <person name="Momin A.A."/>
            <person name="Negrao S."/>
            <person name="Al-Babili S."/>
            <person name="Gehring C."/>
            <person name="Roessner U."/>
            <person name="Jung C."/>
            <person name="Murphy K."/>
            <person name="Arold S.T."/>
            <person name="Gojobori T."/>
            <person name="van der Linden C.G."/>
            <person name="van Loo E.N."/>
            <person name="Jellen E.N."/>
            <person name="Maughan P.J."/>
            <person name="Tester M."/>
        </authorList>
    </citation>
    <scope>NUCLEOTIDE SEQUENCE [LARGE SCALE GENOMIC DNA]</scope>
    <source>
        <strain evidence="2">cv. PI 614886</strain>
    </source>
</reference>
<dbReference type="PANTHER" id="PTHR33223">
    <property type="entry name" value="CCHC-TYPE DOMAIN-CONTAINING PROTEIN"/>
    <property type="match status" value="1"/>
</dbReference>
<evidence type="ECO:0000313" key="2">
    <source>
        <dbReference type="EnsemblPlants" id="AUR62041173-RA:cds"/>
    </source>
</evidence>
<dbReference type="OMA" id="MRSDAIF"/>
<dbReference type="AlphaFoldDB" id="A0A803N6B0"/>
<dbReference type="Pfam" id="PF03732">
    <property type="entry name" value="Retrotrans_gag"/>
    <property type="match status" value="1"/>
</dbReference>
<keyword evidence="3" id="KW-1185">Reference proteome</keyword>
<protein>
    <recommendedName>
        <fullName evidence="1">Retrotransposon gag domain-containing protein</fullName>
    </recommendedName>
</protein>
<dbReference type="Proteomes" id="UP000596660">
    <property type="component" value="Unplaced"/>
</dbReference>
<dbReference type="Gramene" id="AUR62041173-RA">
    <property type="protein sequence ID" value="AUR62041173-RA:cds"/>
    <property type="gene ID" value="AUR62041173"/>
</dbReference>
<sequence length="148" mass="17337">MKLNGVTDDALRLRLFPFSLRDRAKEWLRDEGSGSFDTWDKLVKAFLVKFLGQEKTARLRNELSTFRQSDEESLYDAWRRFKRLQRQCPHHGIPEWMLIQTFYNGLTHEFRIYIDAASGGSLLTKNPTEAKELKSHGNTFQASLFHRG</sequence>
<name>A0A803N6B0_CHEQI</name>
<organism evidence="2 3">
    <name type="scientific">Chenopodium quinoa</name>
    <name type="common">Quinoa</name>
    <dbReference type="NCBI Taxonomy" id="63459"/>
    <lineage>
        <taxon>Eukaryota</taxon>
        <taxon>Viridiplantae</taxon>
        <taxon>Streptophyta</taxon>
        <taxon>Embryophyta</taxon>
        <taxon>Tracheophyta</taxon>
        <taxon>Spermatophyta</taxon>
        <taxon>Magnoliopsida</taxon>
        <taxon>eudicotyledons</taxon>
        <taxon>Gunneridae</taxon>
        <taxon>Pentapetalae</taxon>
        <taxon>Caryophyllales</taxon>
        <taxon>Chenopodiaceae</taxon>
        <taxon>Chenopodioideae</taxon>
        <taxon>Atripliceae</taxon>
        <taxon>Chenopodium</taxon>
    </lineage>
</organism>
<dbReference type="InterPro" id="IPR005162">
    <property type="entry name" value="Retrotrans_gag_dom"/>
</dbReference>